<dbReference type="InterPro" id="IPR054028">
    <property type="entry name" value="TarS/TarP_linker"/>
</dbReference>
<dbReference type="PANTHER" id="PTHR22916">
    <property type="entry name" value="GLYCOSYLTRANSFERASE"/>
    <property type="match status" value="1"/>
</dbReference>
<name>A0A1N6DIM7_9MICO</name>
<dbReference type="Pfam" id="PF00535">
    <property type="entry name" value="Glycos_transf_2"/>
    <property type="match status" value="1"/>
</dbReference>
<dbReference type="OrthoDB" id="3171021at2"/>
<dbReference type="InterPro" id="IPR001173">
    <property type="entry name" value="Glyco_trans_2-like"/>
</dbReference>
<evidence type="ECO:0000259" key="2">
    <source>
        <dbReference type="Pfam" id="PF22181"/>
    </source>
</evidence>
<feature type="domain" description="TarS/TarP linker" evidence="2">
    <location>
        <begin position="232"/>
        <end position="332"/>
    </location>
</feature>
<dbReference type="AlphaFoldDB" id="A0A1N6DIM7"/>
<gene>
    <name evidence="3" type="ORF">SAMN05443544_0268</name>
</gene>
<dbReference type="Pfam" id="PF22181">
    <property type="entry name" value="TarS_linker"/>
    <property type="match status" value="1"/>
</dbReference>
<dbReference type="CDD" id="cd00761">
    <property type="entry name" value="Glyco_tranf_GTA_type"/>
    <property type="match status" value="1"/>
</dbReference>
<dbReference type="PANTHER" id="PTHR22916:SF3">
    <property type="entry name" value="UDP-GLCNAC:BETAGAL BETA-1,3-N-ACETYLGLUCOSAMINYLTRANSFERASE-LIKE PROTEIN 1"/>
    <property type="match status" value="1"/>
</dbReference>
<evidence type="ECO:0000313" key="3">
    <source>
        <dbReference type="EMBL" id="SIN70534.1"/>
    </source>
</evidence>
<accession>A0A1N6DIM7</accession>
<dbReference type="InterPro" id="IPR029044">
    <property type="entry name" value="Nucleotide-diphossugar_trans"/>
</dbReference>
<evidence type="ECO:0000259" key="1">
    <source>
        <dbReference type="Pfam" id="PF00535"/>
    </source>
</evidence>
<dbReference type="STRING" id="232089.SAMN05443544_0268"/>
<keyword evidence="3" id="KW-0808">Transferase</keyword>
<organism evidence="3 4">
    <name type="scientific">Agromyces cerinus subsp. cerinus</name>
    <dbReference type="NCBI Taxonomy" id="232089"/>
    <lineage>
        <taxon>Bacteria</taxon>
        <taxon>Bacillati</taxon>
        <taxon>Actinomycetota</taxon>
        <taxon>Actinomycetes</taxon>
        <taxon>Micrococcales</taxon>
        <taxon>Microbacteriaceae</taxon>
        <taxon>Agromyces</taxon>
    </lineage>
</organism>
<proteinExistence type="predicted"/>
<sequence>MPEQQAQPAVAPRVSIVVPTYRSGQGLERLFGSLRAQTLRSDEFEIIIVDDGSPEEDAARIADLTARQPNARFHRIDHSGWPSRPRNVGIDLAAGEFVLFADHDDELYPTSLENALETLDRTGADVFAGKEARTDQAKWGLDVFDGNYDDAGLREDAHPLVPTNPHKLYRVALLREHAVRFPEGGRQLWEDVHFNVDVARHTSHVAIRSDEPFYHWVRDGRTTSTSFGENVEEWWTALGLVIEHIAAGLDRDTARRQRGLLLGLQFRERVLPAVGPALLQRSPADRALVLAHATRLVSDYADPEIVRSLPKHLQARAHLLRIGRPDLVESLAAFDDGILGISFASSVEVGNDGVRLETSTTWMAHHGGFLDVRIDGGKVRRALTPELERELGPELLMIDDDIASASSRIGLRSRDTAMTWLVPTETTMQVSDDPYYPSVTARSVAFVDPETLRHGLPMADGYWDFNARNELFGVINHRAVRAVRHGGRSEGARDLRVYANIHGNLSLQIR</sequence>
<reference evidence="4" key="1">
    <citation type="submission" date="2016-11" db="EMBL/GenBank/DDBJ databases">
        <authorList>
            <person name="Varghese N."/>
            <person name="Submissions S."/>
        </authorList>
    </citation>
    <scope>NUCLEOTIDE SEQUENCE [LARGE SCALE GENOMIC DNA]</scope>
    <source>
        <strain evidence="4">DSM 8595</strain>
    </source>
</reference>
<dbReference type="EMBL" id="FSRJ01000001">
    <property type="protein sequence ID" value="SIN70534.1"/>
    <property type="molecule type" value="Genomic_DNA"/>
</dbReference>
<dbReference type="GO" id="GO:0016758">
    <property type="term" value="F:hexosyltransferase activity"/>
    <property type="evidence" value="ECO:0007669"/>
    <property type="project" value="UniProtKB-ARBA"/>
</dbReference>
<dbReference type="Gene3D" id="3.90.550.10">
    <property type="entry name" value="Spore Coat Polysaccharide Biosynthesis Protein SpsA, Chain A"/>
    <property type="match status" value="1"/>
</dbReference>
<keyword evidence="4" id="KW-1185">Reference proteome</keyword>
<dbReference type="Proteomes" id="UP000184699">
    <property type="component" value="Unassembled WGS sequence"/>
</dbReference>
<protein>
    <submittedName>
        <fullName evidence="3">Glycosyl transferase family 2</fullName>
    </submittedName>
</protein>
<feature type="domain" description="Glycosyltransferase 2-like" evidence="1">
    <location>
        <begin position="15"/>
        <end position="130"/>
    </location>
</feature>
<evidence type="ECO:0000313" key="4">
    <source>
        <dbReference type="Proteomes" id="UP000184699"/>
    </source>
</evidence>
<dbReference type="RefSeq" id="WP_074258584.1">
    <property type="nucleotide sequence ID" value="NZ_FSRJ01000001.1"/>
</dbReference>
<dbReference type="SUPFAM" id="SSF53448">
    <property type="entry name" value="Nucleotide-diphospho-sugar transferases"/>
    <property type="match status" value="1"/>
</dbReference>